<dbReference type="Proteomes" id="UP001519291">
    <property type="component" value="Unassembled WGS sequence"/>
</dbReference>
<dbReference type="EMBL" id="JAGIOH010000001">
    <property type="protein sequence ID" value="MBP2403558.1"/>
    <property type="molecule type" value="Genomic_DNA"/>
</dbReference>
<proteinExistence type="predicted"/>
<evidence type="ECO:0000313" key="1">
    <source>
        <dbReference type="EMBL" id="MBP2403558.1"/>
    </source>
</evidence>
<organism evidence="1 2">
    <name type="scientific">Streptomyces syringium</name>
    <dbReference type="NCBI Taxonomy" id="76729"/>
    <lineage>
        <taxon>Bacteria</taxon>
        <taxon>Bacillati</taxon>
        <taxon>Actinomycetota</taxon>
        <taxon>Actinomycetes</taxon>
        <taxon>Kitasatosporales</taxon>
        <taxon>Streptomycetaceae</taxon>
        <taxon>Streptomyces</taxon>
    </lineage>
</organism>
<protein>
    <recommendedName>
        <fullName evidence="3">Acetoacetate decarboxylase (ADC)</fullName>
    </recommendedName>
</protein>
<reference evidence="1 2" key="1">
    <citation type="submission" date="2021-03" db="EMBL/GenBank/DDBJ databases">
        <title>Sequencing the genomes of 1000 actinobacteria strains.</title>
        <authorList>
            <person name="Klenk H.-P."/>
        </authorList>
    </citation>
    <scope>NUCLEOTIDE SEQUENCE [LARGE SCALE GENOMIC DNA]</scope>
    <source>
        <strain evidence="1 2">DSM 41480</strain>
    </source>
</reference>
<sequence length="185" mass="20558">MEDLASYEGWRNRDVEIPRTPGAPTLLEVRSMGWYSMFMAHGVEKTPQREVRGPVAALAIGRRPQRLLLGRKYTHVHIQRLSSSSSGGGFARWRVRVLPLEAAREISGSVRGRTNDVLWCPAGLRTVNFAFDRKTADGGSVITHMAPDGRTVTTVMQFGTVRGKMRIPGPGYLRIESLGPWEVSI</sequence>
<keyword evidence="2" id="KW-1185">Reference proteome</keyword>
<gene>
    <name evidence="1" type="ORF">JO379_003027</name>
</gene>
<name>A0ABS4Y6J8_9ACTN</name>
<evidence type="ECO:0008006" key="3">
    <source>
        <dbReference type="Google" id="ProtNLM"/>
    </source>
</evidence>
<accession>A0ABS4Y6J8</accession>
<dbReference type="GeneID" id="91569888"/>
<evidence type="ECO:0000313" key="2">
    <source>
        <dbReference type="Proteomes" id="UP001519291"/>
    </source>
</evidence>
<comment type="caution">
    <text evidence="1">The sequence shown here is derived from an EMBL/GenBank/DDBJ whole genome shotgun (WGS) entry which is preliminary data.</text>
</comment>
<dbReference type="RefSeq" id="WP_209515339.1">
    <property type="nucleotide sequence ID" value="NZ_JAGIOH010000001.1"/>
</dbReference>